<sequence length="239" mass="23886">MEITIPLALLAGVVSFASPCFLPIVPAFVGQLIGATPGSAVSRSVALRNTLSFVAGFSVVFIGLWASIGLIGRSLGSGVGLLRVAGGVLLIVMGLHVAGLVDIGLLNRSVRPRMGSSAGPVATQAGGAGALRSGLMGVVFGVGWTPCIGPVLGGILALATVSSTSGRGITLMLAYCLGLGLPLVLVALGAVRANGRLAWFTRHHAAVSLVSGGLLMLIGFLMITNLFARLAGVIPGIGI</sequence>
<dbReference type="InterPro" id="IPR003834">
    <property type="entry name" value="Cyt_c_assmbl_TM_dom"/>
</dbReference>
<feature type="transmembrane region" description="Helical" evidence="6">
    <location>
        <begin position="135"/>
        <end position="159"/>
    </location>
</feature>
<feature type="transmembrane region" description="Helical" evidence="6">
    <location>
        <begin position="205"/>
        <end position="228"/>
    </location>
</feature>
<dbReference type="EMBL" id="AP028056">
    <property type="protein sequence ID" value="BEH02567.1"/>
    <property type="molecule type" value="Genomic_DNA"/>
</dbReference>
<gene>
    <name evidence="8" type="ORF">brsh051_18480</name>
</gene>
<feature type="transmembrane region" description="Helical" evidence="6">
    <location>
        <begin position="51"/>
        <end position="72"/>
    </location>
</feature>
<proteinExistence type="inferred from homology"/>
<dbReference type="AlphaFoldDB" id="A0AAN0K760"/>
<reference evidence="8" key="1">
    <citation type="journal article" date="2024" name="Int. J. Syst. Evol. Microbiol.">
        <title>Brooklawnia propionicigenes sp. nov., a facultatively anaerobic, propionate-producing bacterium isolated from a methanogenic reactor treating waste from cattle farms.</title>
        <authorList>
            <person name="Akita Y."/>
            <person name="Ueki A."/>
            <person name="Tonouchi A."/>
            <person name="Sugawara Y."/>
            <person name="Honma S."/>
            <person name="Kaku N."/>
            <person name="Ueki K."/>
        </authorList>
    </citation>
    <scope>NUCLEOTIDE SEQUENCE</scope>
    <source>
        <strain evidence="8">SH051</strain>
    </source>
</reference>
<feature type="transmembrane region" description="Helical" evidence="6">
    <location>
        <begin position="84"/>
        <end position="106"/>
    </location>
</feature>
<organism evidence="8 9">
    <name type="scientific">Brooklawnia propionicigenes</name>
    <dbReference type="NCBI Taxonomy" id="3041175"/>
    <lineage>
        <taxon>Bacteria</taxon>
        <taxon>Bacillati</taxon>
        <taxon>Actinomycetota</taxon>
        <taxon>Actinomycetes</taxon>
        <taxon>Propionibacteriales</taxon>
        <taxon>Propionibacteriaceae</taxon>
        <taxon>Brooklawnia</taxon>
    </lineage>
</organism>
<evidence type="ECO:0000256" key="4">
    <source>
        <dbReference type="ARBA" id="ARBA00022989"/>
    </source>
</evidence>
<feature type="transmembrane region" description="Helical" evidence="6">
    <location>
        <begin position="171"/>
        <end position="193"/>
    </location>
</feature>
<feature type="domain" description="Cytochrome C biogenesis protein transmembrane" evidence="7">
    <location>
        <begin position="4"/>
        <end position="197"/>
    </location>
</feature>
<protein>
    <submittedName>
        <fullName evidence="8">Cytochrome c biogenesis protein CcdA</fullName>
    </submittedName>
</protein>
<accession>A0AAN0K760</accession>
<evidence type="ECO:0000256" key="5">
    <source>
        <dbReference type="ARBA" id="ARBA00023136"/>
    </source>
</evidence>
<evidence type="ECO:0000256" key="6">
    <source>
        <dbReference type="SAM" id="Phobius"/>
    </source>
</evidence>
<evidence type="ECO:0000313" key="8">
    <source>
        <dbReference type="EMBL" id="BEH02567.1"/>
    </source>
</evidence>
<keyword evidence="4 6" id="KW-1133">Transmembrane helix</keyword>
<name>A0AAN0K760_9ACTN</name>
<dbReference type="PANTHER" id="PTHR31272">
    <property type="entry name" value="CYTOCHROME C-TYPE BIOGENESIS PROTEIN HI_1454-RELATED"/>
    <property type="match status" value="1"/>
</dbReference>
<dbReference type="Pfam" id="PF02683">
    <property type="entry name" value="DsbD_TM"/>
    <property type="match status" value="1"/>
</dbReference>
<dbReference type="InterPro" id="IPR051790">
    <property type="entry name" value="Cytochrome_c-biogenesis_DsbD"/>
</dbReference>
<evidence type="ECO:0000259" key="7">
    <source>
        <dbReference type="Pfam" id="PF02683"/>
    </source>
</evidence>
<dbReference type="GO" id="GO:0016020">
    <property type="term" value="C:membrane"/>
    <property type="evidence" value="ECO:0007669"/>
    <property type="project" value="UniProtKB-SubCell"/>
</dbReference>
<evidence type="ECO:0000256" key="1">
    <source>
        <dbReference type="ARBA" id="ARBA00004141"/>
    </source>
</evidence>
<keyword evidence="3 6" id="KW-0812">Transmembrane</keyword>
<comment type="similarity">
    <text evidence="2">Belongs to the DsbD family.</text>
</comment>
<dbReference type="PANTHER" id="PTHR31272:SF4">
    <property type="entry name" value="CYTOCHROME C-TYPE BIOGENESIS PROTEIN HI_1454-RELATED"/>
    <property type="match status" value="1"/>
</dbReference>
<dbReference type="RefSeq" id="WP_286264313.1">
    <property type="nucleotide sequence ID" value="NZ_AP028056.1"/>
</dbReference>
<evidence type="ECO:0000313" key="9">
    <source>
        <dbReference type="Proteomes" id="UP001431656"/>
    </source>
</evidence>
<evidence type="ECO:0000256" key="2">
    <source>
        <dbReference type="ARBA" id="ARBA00006143"/>
    </source>
</evidence>
<dbReference type="KEGG" id="broo:brsh051_18480"/>
<dbReference type="Proteomes" id="UP001431656">
    <property type="component" value="Chromosome"/>
</dbReference>
<dbReference type="GO" id="GO:0017004">
    <property type="term" value="P:cytochrome complex assembly"/>
    <property type="evidence" value="ECO:0007669"/>
    <property type="project" value="InterPro"/>
</dbReference>
<keyword evidence="9" id="KW-1185">Reference proteome</keyword>
<keyword evidence="5 6" id="KW-0472">Membrane</keyword>
<comment type="subcellular location">
    <subcellularLocation>
        <location evidence="1">Membrane</location>
        <topology evidence="1">Multi-pass membrane protein</topology>
    </subcellularLocation>
</comment>
<evidence type="ECO:0000256" key="3">
    <source>
        <dbReference type="ARBA" id="ARBA00022692"/>
    </source>
</evidence>